<dbReference type="PANTHER" id="PTHR33747">
    <property type="entry name" value="UPF0225 PROTEIN SCO1677"/>
    <property type="match status" value="1"/>
</dbReference>
<dbReference type="Gene3D" id="3.10.450.50">
    <property type="match status" value="1"/>
</dbReference>
<gene>
    <name evidence="4" type="ORF">HJC23_002862</name>
</gene>
<evidence type="ECO:0000256" key="2">
    <source>
        <dbReference type="SAM" id="SignalP"/>
    </source>
</evidence>
<feature type="chain" id="PRO_5044781244" description="YchJ-like middle NTF2-like domain-containing protein" evidence="2">
    <location>
        <begin position="18"/>
        <end position="250"/>
    </location>
</feature>
<feature type="region of interest" description="Disordered" evidence="1">
    <location>
        <begin position="35"/>
        <end position="54"/>
    </location>
</feature>
<keyword evidence="5" id="KW-1185">Reference proteome</keyword>
<proteinExistence type="predicted"/>
<dbReference type="AlphaFoldDB" id="A0ABD3PJU0"/>
<comment type="caution">
    <text evidence="4">The sequence shown here is derived from an EMBL/GenBank/DDBJ whole genome shotgun (WGS) entry which is preliminary data.</text>
</comment>
<protein>
    <recommendedName>
        <fullName evidence="3">YchJ-like middle NTF2-like domain-containing protein</fullName>
    </recommendedName>
</protein>
<evidence type="ECO:0000313" key="4">
    <source>
        <dbReference type="EMBL" id="KAL3788288.1"/>
    </source>
</evidence>
<evidence type="ECO:0000259" key="3">
    <source>
        <dbReference type="Pfam" id="PF17775"/>
    </source>
</evidence>
<organism evidence="4 5">
    <name type="scientific">Cyclotella cryptica</name>
    <dbReference type="NCBI Taxonomy" id="29204"/>
    <lineage>
        <taxon>Eukaryota</taxon>
        <taxon>Sar</taxon>
        <taxon>Stramenopiles</taxon>
        <taxon>Ochrophyta</taxon>
        <taxon>Bacillariophyta</taxon>
        <taxon>Coscinodiscophyceae</taxon>
        <taxon>Thalassiosirophycidae</taxon>
        <taxon>Stephanodiscales</taxon>
        <taxon>Stephanodiscaceae</taxon>
        <taxon>Cyclotella</taxon>
    </lineage>
</organism>
<keyword evidence="2" id="KW-0732">Signal</keyword>
<dbReference type="PANTHER" id="PTHR33747:SF1">
    <property type="entry name" value="ADENYLATE CYCLASE-ASSOCIATED CAP C-TERMINAL DOMAIN-CONTAINING PROTEIN"/>
    <property type="match status" value="1"/>
</dbReference>
<dbReference type="Pfam" id="PF17775">
    <property type="entry name" value="YchJ_M-like"/>
    <property type="match status" value="1"/>
</dbReference>
<dbReference type="InterPro" id="IPR032710">
    <property type="entry name" value="NTF2-like_dom_sf"/>
</dbReference>
<feature type="domain" description="YchJ-like middle NTF2-like" evidence="3">
    <location>
        <begin position="92"/>
        <end position="207"/>
    </location>
</feature>
<sequence length="250" mass="27792">MVSFVLALLSIGYLSHAFVHTTPCRRAKYFSPLSAKKSSKQTKRPPNANNKNSSTAGFGGAAIAPCPCGSDMGYMKCCGRLHKDPKAYADATAEQVVRARYSAYAKRDVDFIVGSTHPLNKNFISDIEHWKEMIRTNCYDNFELTSCEILSETYEGDAEGGNQVAQVKFVAKMTQVDSREKTAFMETSTFERAGKHIANGAWLYKDGVIEPAPGMPEALNLDEELKKEEMLKDKLENGSQEELQMTREAH</sequence>
<dbReference type="InterPro" id="IPR048469">
    <property type="entry name" value="YchJ-like_M"/>
</dbReference>
<accession>A0ABD3PJU0</accession>
<dbReference type="SUPFAM" id="SSF54427">
    <property type="entry name" value="NTF2-like"/>
    <property type="match status" value="1"/>
</dbReference>
<dbReference type="EMBL" id="JABMIG020000158">
    <property type="protein sequence ID" value="KAL3788288.1"/>
    <property type="molecule type" value="Genomic_DNA"/>
</dbReference>
<evidence type="ECO:0000313" key="5">
    <source>
        <dbReference type="Proteomes" id="UP001516023"/>
    </source>
</evidence>
<name>A0ABD3PJU0_9STRA</name>
<dbReference type="Proteomes" id="UP001516023">
    <property type="component" value="Unassembled WGS sequence"/>
</dbReference>
<feature type="signal peptide" evidence="2">
    <location>
        <begin position="1"/>
        <end position="17"/>
    </location>
</feature>
<reference evidence="4 5" key="1">
    <citation type="journal article" date="2020" name="G3 (Bethesda)">
        <title>Improved Reference Genome for Cyclotella cryptica CCMP332, a Model for Cell Wall Morphogenesis, Salinity Adaptation, and Lipid Production in Diatoms (Bacillariophyta).</title>
        <authorList>
            <person name="Roberts W.R."/>
            <person name="Downey K.M."/>
            <person name="Ruck E.C."/>
            <person name="Traller J.C."/>
            <person name="Alverson A.J."/>
        </authorList>
    </citation>
    <scope>NUCLEOTIDE SEQUENCE [LARGE SCALE GENOMIC DNA]</scope>
    <source>
        <strain evidence="4 5">CCMP332</strain>
    </source>
</reference>
<evidence type="ECO:0000256" key="1">
    <source>
        <dbReference type="SAM" id="MobiDB-lite"/>
    </source>
</evidence>